<organism evidence="1">
    <name type="scientific">freshwater metagenome</name>
    <dbReference type="NCBI Taxonomy" id="449393"/>
    <lineage>
        <taxon>unclassified sequences</taxon>
        <taxon>metagenomes</taxon>
        <taxon>ecological metagenomes</taxon>
    </lineage>
</organism>
<accession>A0A6J6T0J9</accession>
<proteinExistence type="predicted"/>
<gene>
    <name evidence="1" type="ORF">UFOPK2786_00750</name>
</gene>
<reference evidence="1" key="1">
    <citation type="submission" date="2020-05" db="EMBL/GenBank/DDBJ databases">
        <authorList>
            <person name="Chiriac C."/>
            <person name="Salcher M."/>
            <person name="Ghai R."/>
            <person name="Kavagutti S V."/>
        </authorList>
    </citation>
    <scope>NUCLEOTIDE SEQUENCE</scope>
</reference>
<dbReference type="AlphaFoldDB" id="A0A6J6T0J9"/>
<sequence>MWEGVEYGSKSNLKGRAFRDLNQFAPKKLLQRLTSCGGLLLEVFAGFRRDVANRNDGHDCIMHA</sequence>
<protein>
    <submittedName>
        <fullName evidence="1">Unannotated protein</fullName>
    </submittedName>
</protein>
<dbReference type="EMBL" id="CAEZYW010000095">
    <property type="protein sequence ID" value="CAB4740485.1"/>
    <property type="molecule type" value="Genomic_DNA"/>
</dbReference>
<evidence type="ECO:0000313" key="1">
    <source>
        <dbReference type="EMBL" id="CAB4740485.1"/>
    </source>
</evidence>
<name>A0A6J6T0J9_9ZZZZ</name>